<evidence type="ECO:0000313" key="2">
    <source>
        <dbReference type="Proteomes" id="UP000291236"/>
    </source>
</evidence>
<organism evidence="1 2">
    <name type="scientific">Fluviispira sanaruensis</name>
    <dbReference type="NCBI Taxonomy" id="2493639"/>
    <lineage>
        <taxon>Bacteria</taxon>
        <taxon>Pseudomonadati</taxon>
        <taxon>Bdellovibrionota</taxon>
        <taxon>Oligoflexia</taxon>
        <taxon>Silvanigrellales</taxon>
        <taxon>Silvanigrellaceae</taxon>
        <taxon>Fluviispira</taxon>
    </lineage>
</organism>
<accession>A0A4P2VVW2</accession>
<dbReference type="EMBL" id="AP019368">
    <property type="protein sequence ID" value="BBH53072.1"/>
    <property type="molecule type" value="Genomic_DNA"/>
</dbReference>
<protein>
    <submittedName>
        <fullName evidence="1">Uncharacterized protein</fullName>
    </submittedName>
</protein>
<dbReference type="Proteomes" id="UP000291236">
    <property type="component" value="Chromosome"/>
</dbReference>
<proteinExistence type="predicted"/>
<reference evidence="1 2" key="1">
    <citation type="submission" date="2018-12" db="EMBL/GenBank/DDBJ databases">
        <title>Rubrispira sanarue gen. nov., sp., nov., a member of the order Silvanigrellales, isolated from a brackish lake in Hamamatsu Japan.</title>
        <authorList>
            <person name="Maejima Y."/>
            <person name="Iino T."/>
            <person name="Muraguchi Y."/>
            <person name="Fukuda K."/>
            <person name="Nojiri H."/>
            <person name="Ohkuma M."/>
            <person name="Moriuchi R."/>
            <person name="Dohra H."/>
            <person name="Kimbara K."/>
            <person name="Shintani M."/>
        </authorList>
    </citation>
    <scope>NUCLEOTIDE SEQUENCE [LARGE SCALE GENOMIC DNA]</scope>
    <source>
        <strain evidence="1 2">RF1110005</strain>
    </source>
</reference>
<name>A0A4P2VVW2_FLUSA</name>
<dbReference type="AlphaFoldDB" id="A0A4P2VVW2"/>
<evidence type="ECO:0000313" key="1">
    <source>
        <dbReference type="EMBL" id="BBH53072.1"/>
    </source>
</evidence>
<sequence length="142" mass="16586">MTNSSLTFINKLKEATHELHLIQEEMESNIKATKTESKENLEILKVTIEKIKIHLIKILESHIKNCDNEKIVDSFLLNIDKIKPFFEEVLDKLKTPSQIISDKIDIITLKIKLKSIYARIFISEQKNNISHVIEVNKEKLNY</sequence>
<keyword evidence="2" id="KW-1185">Reference proteome</keyword>
<dbReference type="RefSeq" id="WP_130608203.1">
    <property type="nucleotide sequence ID" value="NZ_AP019368.1"/>
</dbReference>
<gene>
    <name evidence="1" type="ORF">JCM31447_15150</name>
</gene>
<dbReference type="KEGG" id="sbf:JCM31447_15150"/>
<dbReference type="OrthoDB" id="9855693at2"/>